<dbReference type="InterPro" id="IPR002104">
    <property type="entry name" value="Integrase_catalytic"/>
</dbReference>
<dbReference type="InterPro" id="IPR050808">
    <property type="entry name" value="Phage_Integrase"/>
</dbReference>
<comment type="similarity">
    <text evidence="1">Belongs to the 'phage' integrase family.</text>
</comment>
<dbReference type="PROSITE" id="PS51898">
    <property type="entry name" value="TYR_RECOMBINASE"/>
    <property type="match status" value="1"/>
</dbReference>
<feature type="domain" description="Tyr recombinase" evidence="5">
    <location>
        <begin position="126"/>
        <end position="333"/>
    </location>
</feature>
<dbReference type="InterPro" id="IPR011010">
    <property type="entry name" value="DNA_brk_join_enz"/>
</dbReference>
<dbReference type="Gene3D" id="1.10.150.130">
    <property type="match status" value="1"/>
</dbReference>
<dbReference type="AlphaFoldDB" id="A0A2S4M8E1"/>
<gene>
    <name evidence="6" type="ORF">B0G62_10734</name>
</gene>
<dbReference type="Pfam" id="PF00589">
    <property type="entry name" value="Phage_integrase"/>
    <property type="match status" value="1"/>
</dbReference>
<dbReference type="InterPro" id="IPR013762">
    <property type="entry name" value="Integrase-like_cat_sf"/>
</dbReference>
<keyword evidence="4" id="KW-0233">DNA recombination</keyword>
<organism evidence="6 7">
    <name type="scientific">Paraburkholderia eburnea</name>
    <dbReference type="NCBI Taxonomy" id="1189126"/>
    <lineage>
        <taxon>Bacteria</taxon>
        <taxon>Pseudomonadati</taxon>
        <taxon>Pseudomonadota</taxon>
        <taxon>Betaproteobacteria</taxon>
        <taxon>Burkholderiales</taxon>
        <taxon>Burkholderiaceae</taxon>
        <taxon>Paraburkholderia</taxon>
    </lineage>
</organism>
<proteinExistence type="inferred from homology"/>
<keyword evidence="2" id="KW-0229">DNA integration</keyword>
<protein>
    <submittedName>
        <fullName evidence="6">Integrase</fullName>
    </submittedName>
</protein>
<dbReference type="GO" id="GO:0003677">
    <property type="term" value="F:DNA binding"/>
    <property type="evidence" value="ECO:0007669"/>
    <property type="project" value="UniProtKB-KW"/>
</dbReference>
<dbReference type="InterPro" id="IPR053876">
    <property type="entry name" value="Phage_int_M"/>
</dbReference>
<keyword evidence="7" id="KW-1185">Reference proteome</keyword>
<dbReference type="Proteomes" id="UP000237381">
    <property type="component" value="Unassembled WGS sequence"/>
</dbReference>
<comment type="caution">
    <text evidence="6">The sequence shown here is derived from an EMBL/GenBank/DDBJ whole genome shotgun (WGS) entry which is preliminary data.</text>
</comment>
<reference evidence="6 7" key="1">
    <citation type="submission" date="2018-01" db="EMBL/GenBank/DDBJ databases">
        <title>Genomic Encyclopedia of Type Strains, Phase III (KMG-III): the genomes of soil and plant-associated and newly described type strains.</title>
        <authorList>
            <person name="Whitman W."/>
        </authorList>
    </citation>
    <scope>NUCLEOTIDE SEQUENCE [LARGE SCALE GENOMIC DNA]</scope>
    <source>
        <strain evidence="6 7">JCM 18070</strain>
    </source>
</reference>
<dbReference type="GO" id="GO:0006310">
    <property type="term" value="P:DNA recombination"/>
    <property type="evidence" value="ECO:0007669"/>
    <property type="project" value="UniProtKB-KW"/>
</dbReference>
<evidence type="ECO:0000313" key="6">
    <source>
        <dbReference type="EMBL" id="POR51008.1"/>
    </source>
</evidence>
<dbReference type="Pfam" id="PF22022">
    <property type="entry name" value="Phage_int_M"/>
    <property type="match status" value="1"/>
</dbReference>
<evidence type="ECO:0000313" key="7">
    <source>
        <dbReference type="Proteomes" id="UP000237381"/>
    </source>
</evidence>
<sequence>MFEAWHPEAMAENTLRHAKTVRRTFELHLLPQVGAVPVLDVKPENLRKVVKGLVECGKVSTAISLYISTRAMFTWAGKRRPWRLLFEVSPVEEVDISRLLPAGYQDWSERVLSDGEIIELRNRLETIRNTWDLHEGPRRGRIATPMSREHVLAVWVMLATLARVNEICAARWVHVDFSKADLVHSPEQAKNGKEFTIHLSRFALRLLRELHAVTGHMPFVLPHPRDETSPVTTYMLQCAISDRQSWGKRKKQKSGLAEATARSLILPGGAWSCHDLRRTGATLMQVCGFEERIVDRCLNHSVTTQARRQGINPRLLRTYQKHDYENEMRAAWAALGDYLMSLDGALTQIAGPDAIDVANDDTAELPQIEAA</sequence>
<dbReference type="RefSeq" id="WP_103705003.1">
    <property type="nucleotide sequence ID" value="NZ_PQGA01000007.1"/>
</dbReference>
<evidence type="ECO:0000256" key="2">
    <source>
        <dbReference type="ARBA" id="ARBA00022908"/>
    </source>
</evidence>
<dbReference type="SUPFAM" id="SSF56349">
    <property type="entry name" value="DNA breaking-rejoining enzymes"/>
    <property type="match status" value="1"/>
</dbReference>
<dbReference type="PANTHER" id="PTHR30629:SF2">
    <property type="entry name" value="PROPHAGE INTEGRASE INTS-RELATED"/>
    <property type="match status" value="1"/>
</dbReference>
<dbReference type="PANTHER" id="PTHR30629">
    <property type="entry name" value="PROPHAGE INTEGRASE"/>
    <property type="match status" value="1"/>
</dbReference>
<evidence type="ECO:0000256" key="3">
    <source>
        <dbReference type="ARBA" id="ARBA00023125"/>
    </source>
</evidence>
<dbReference type="OrthoDB" id="9775880at2"/>
<evidence type="ECO:0000256" key="4">
    <source>
        <dbReference type="ARBA" id="ARBA00023172"/>
    </source>
</evidence>
<dbReference type="GO" id="GO:0015074">
    <property type="term" value="P:DNA integration"/>
    <property type="evidence" value="ECO:0007669"/>
    <property type="project" value="UniProtKB-KW"/>
</dbReference>
<dbReference type="InterPro" id="IPR010998">
    <property type="entry name" value="Integrase_recombinase_N"/>
</dbReference>
<evidence type="ECO:0000259" key="5">
    <source>
        <dbReference type="PROSITE" id="PS51898"/>
    </source>
</evidence>
<name>A0A2S4M8E1_9BURK</name>
<keyword evidence="3" id="KW-0238">DNA-binding</keyword>
<dbReference type="Gene3D" id="1.10.443.10">
    <property type="entry name" value="Intergrase catalytic core"/>
    <property type="match status" value="1"/>
</dbReference>
<evidence type="ECO:0000256" key="1">
    <source>
        <dbReference type="ARBA" id="ARBA00008857"/>
    </source>
</evidence>
<accession>A0A2S4M8E1</accession>
<dbReference type="EMBL" id="PQGA01000007">
    <property type="protein sequence ID" value="POR51008.1"/>
    <property type="molecule type" value="Genomic_DNA"/>
</dbReference>